<sequence length="275" mass="29344">MTVAVCTDLDRTLIYSANALALTESDAPPRLLCVELYQARPLSYLTEEAAADLELLGRRAVLVPTTTRTPEQYLRVRLPGPPARYAICANGGALLVDGVEDTSWTAGVRKRVADCAPVLEVFDRVSAASGDFTKSVRIAADLFVYTVVDRAALPSGWLAELTAWCAERAWTVSLQGRKVYFLPVPLTKSAAAREVAVRSGAAHLLAAGDSLLDAELLAVADAAIRPAHGELHDTAHTGSAVTRASGVRAGAEITTWLLARTLDPAFIPRTGPWRA</sequence>
<dbReference type="EMBL" id="RJKE01000001">
    <property type="protein sequence ID" value="ROO83722.1"/>
    <property type="molecule type" value="Genomic_DNA"/>
</dbReference>
<gene>
    <name evidence="1" type="ORF">EDD29_1229</name>
</gene>
<dbReference type="InterPro" id="IPR024197">
    <property type="entry name" value="TPP-like"/>
</dbReference>
<keyword evidence="2" id="KW-1185">Reference proteome</keyword>
<dbReference type="RefSeq" id="WP_123663093.1">
    <property type="nucleotide sequence ID" value="NZ_RJKE01000001.1"/>
</dbReference>
<dbReference type="InterPro" id="IPR036412">
    <property type="entry name" value="HAD-like_sf"/>
</dbReference>
<proteinExistence type="predicted"/>
<dbReference type="AlphaFoldDB" id="A0A3N1CQY9"/>
<dbReference type="Gene3D" id="3.40.50.1000">
    <property type="entry name" value="HAD superfamily/HAD-like"/>
    <property type="match status" value="1"/>
</dbReference>
<dbReference type="Proteomes" id="UP000272400">
    <property type="component" value="Unassembled WGS sequence"/>
</dbReference>
<evidence type="ECO:0000313" key="1">
    <source>
        <dbReference type="EMBL" id="ROO83722.1"/>
    </source>
</evidence>
<accession>A0A3N1CQY9</accession>
<dbReference type="SUPFAM" id="SSF56784">
    <property type="entry name" value="HAD-like"/>
    <property type="match status" value="1"/>
</dbReference>
<dbReference type="InterPro" id="IPR023214">
    <property type="entry name" value="HAD_sf"/>
</dbReference>
<name>A0A3N1CQY9_9ACTN</name>
<protein>
    <recommendedName>
        <fullName evidence="3">Hydroxymethylpyrimidine pyrophosphatase-like HAD family hydrolase</fullName>
    </recommendedName>
</protein>
<dbReference type="OrthoDB" id="1666512at2"/>
<dbReference type="PIRSF" id="PIRSF030802">
    <property type="entry name" value="UCP030802"/>
    <property type="match status" value="1"/>
</dbReference>
<reference evidence="1 2" key="1">
    <citation type="submission" date="2018-11" db="EMBL/GenBank/DDBJ databases">
        <title>Sequencing the genomes of 1000 actinobacteria strains.</title>
        <authorList>
            <person name="Klenk H.-P."/>
        </authorList>
    </citation>
    <scope>NUCLEOTIDE SEQUENCE [LARGE SCALE GENOMIC DNA]</scope>
    <source>
        <strain evidence="1 2">DSM 44254</strain>
    </source>
</reference>
<comment type="caution">
    <text evidence="1">The sequence shown here is derived from an EMBL/GenBank/DDBJ whole genome shotgun (WGS) entry which is preliminary data.</text>
</comment>
<organism evidence="1 2">
    <name type="scientific">Actinocorallia herbida</name>
    <dbReference type="NCBI Taxonomy" id="58109"/>
    <lineage>
        <taxon>Bacteria</taxon>
        <taxon>Bacillati</taxon>
        <taxon>Actinomycetota</taxon>
        <taxon>Actinomycetes</taxon>
        <taxon>Streptosporangiales</taxon>
        <taxon>Thermomonosporaceae</taxon>
        <taxon>Actinocorallia</taxon>
    </lineage>
</organism>
<evidence type="ECO:0008006" key="3">
    <source>
        <dbReference type="Google" id="ProtNLM"/>
    </source>
</evidence>
<evidence type="ECO:0000313" key="2">
    <source>
        <dbReference type="Proteomes" id="UP000272400"/>
    </source>
</evidence>